<dbReference type="eggNOG" id="COG0022">
    <property type="taxonomic scope" value="Bacteria"/>
</dbReference>
<dbReference type="SUPFAM" id="SSF52518">
    <property type="entry name" value="Thiamin diphosphate-binding fold (THDP-binding)"/>
    <property type="match status" value="1"/>
</dbReference>
<gene>
    <name evidence="5" type="primary">pdhB</name>
    <name evidence="5" type="ORF">NIDE3952</name>
</gene>
<dbReference type="KEGG" id="nde:NIDE3952"/>
<dbReference type="SUPFAM" id="SSF52922">
    <property type="entry name" value="TK C-terminal domain-like"/>
    <property type="match status" value="1"/>
</dbReference>
<dbReference type="STRING" id="330214.NIDE3952"/>
<name>D8P7Z0_9BACT</name>
<dbReference type="EC" id="1.2.4.1" evidence="5"/>
<dbReference type="NCBIfam" id="NF008854">
    <property type="entry name" value="PRK11892.1"/>
    <property type="match status" value="1"/>
</dbReference>
<dbReference type="HOGENOM" id="CLU_012907_1_1_0"/>
<dbReference type="AlphaFoldDB" id="D8P7Z0"/>
<proteinExistence type="predicted"/>
<protein>
    <submittedName>
        <fullName evidence="5">Dehydrogenase (E1) component of pyruvate dehydrogenase complex, beta subunit (Transketolase)</fullName>
        <ecNumber evidence="5">1.2.4.1</ecNumber>
    </submittedName>
</protein>
<reference evidence="5 6" key="1">
    <citation type="journal article" date="2010" name="Proc. Natl. Acad. Sci. U.S.A.">
        <title>A Nitrospira metagenome illuminates the physiology and evolution of globally important nitrite-oxidizing bacteria.</title>
        <authorList>
            <person name="Lucker S."/>
            <person name="Wagner M."/>
            <person name="Maixner F."/>
            <person name="Pelletier E."/>
            <person name="Koch H."/>
            <person name="Vacherie B."/>
            <person name="Rattei T."/>
            <person name="Sinninghe Damste J."/>
            <person name="Spieck E."/>
            <person name="Le Paslier D."/>
            <person name="Daims H."/>
        </authorList>
    </citation>
    <scope>NUCLEOTIDE SEQUENCE [LARGE SCALE GENOMIC DNA]</scope>
</reference>
<keyword evidence="2 5" id="KW-0560">Oxidoreductase</keyword>
<dbReference type="Gene3D" id="3.40.50.920">
    <property type="match status" value="1"/>
</dbReference>
<feature type="domain" description="Transketolase-like pyrimidine-binding" evidence="4">
    <location>
        <begin position="3"/>
        <end position="178"/>
    </location>
</feature>
<evidence type="ECO:0000313" key="6">
    <source>
        <dbReference type="Proteomes" id="UP000001660"/>
    </source>
</evidence>
<dbReference type="InterPro" id="IPR029061">
    <property type="entry name" value="THDP-binding"/>
</dbReference>
<dbReference type="CDD" id="cd07036">
    <property type="entry name" value="TPP_PYR_E1-PDHc-beta_like"/>
    <property type="match status" value="1"/>
</dbReference>
<dbReference type="InterPro" id="IPR009014">
    <property type="entry name" value="Transketo_C/PFOR_II"/>
</dbReference>
<keyword evidence="6" id="KW-1185">Reference proteome</keyword>
<evidence type="ECO:0000256" key="1">
    <source>
        <dbReference type="ARBA" id="ARBA00001964"/>
    </source>
</evidence>
<keyword evidence="5" id="KW-0670">Pyruvate</keyword>
<dbReference type="Pfam" id="PF02779">
    <property type="entry name" value="Transket_pyr"/>
    <property type="match status" value="1"/>
</dbReference>
<comment type="cofactor">
    <cofactor evidence="1">
        <name>thiamine diphosphate</name>
        <dbReference type="ChEBI" id="CHEBI:58937"/>
    </cofactor>
</comment>
<dbReference type="FunFam" id="3.40.50.920:FF:000001">
    <property type="entry name" value="Pyruvate dehydrogenase E1 beta subunit"/>
    <property type="match status" value="1"/>
</dbReference>
<dbReference type="PANTHER" id="PTHR43257">
    <property type="entry name" value="PYRUVATE DEHYDROGENASE E1 COMPONENT BETA SUBUNIT"/>
    <property type="match status" value="1"/>
</dbReference>
<dbReference type="Proteomes" id="UP000001660">
    <property type="component" value="Chromosome"/>
</dbReference>
<keyword evidence="3" id="KW-0786">Thiamine pyrophosphate</keyword>
<dbReference type="EMBL" id="FP929003">
    <property type="protein sequence ID" value="CBK43622.1"/>
    <property type="molecule type" value="Genomic_DNA"/>
</dbReference>
<dbReference type="PANTHER" id="PTHR43257:SF2">
    <property type="entry name" value="PYRUVATE DEHYDROGENASE E1 COMPONENT SUBUNIT BETA"/>
    <property type="match status" value="1"/>
</dbReference>
<dbReference type="InterPro" id="IPR033248">
    <property type="entry name" value="Transketolase_C"/>
</dbReference>
<evidence type="ECO:0000259" key="4">
    <source>
        <dbReference type="SMART" id="SM00861"/>
    </source>
</evidence>
<dbReference type="GO" id="GO:0004739">
    <property type="term" value="F:pyruvate dehydrogenase (acetyl-transferring) activity"/>
    <property type="evidence" value="ECO:0007669"/>
    <property type="project" value="UniProtKB-EC"/>
</dbReference>
<evidence type="ECO:0000256" key="3">
    <source>
        <dbReference type="ARBA" id="ARBA00023052"/>
    </source>
</evidence>
<evidence type="ECO:0000313" key="5">
    <source>
        <dbReference type="EMBL" id="CBK43622.1"/>
    </source>
</evidence>
<dbReference type="Pfam" id="PF02780">
    <property type="entry name" value="Transketolase_C"/>
    <property type="match status" value="1"/>
</dbReference>
<evidence type="ECO:0000256" key="2">
    <source>
        <dbReference type="ARBA" id="ARBA00023002"/>
    </source>
</evidence>
<dbReference type="OrthoDB" id="9780894at2"/>
<dbReference type="FunFam" id="3.40.50.970:FF:000001">
    <property type="entry name" value="Pyruvate dehydrogenase E1 beta subunit"/>
    <property type="match status" value="1"/>
</dbReference>
<dbReference type="Gene3D" id="3.40.50.970">
    <property type="match status" value="1"/>
</dbReference>
<accession>D8P7Z0</accession>
<dbReference type="InterPro" id="IPR005475">
    <property type="entry name" value="Transketolase-like_Pyr-bd"/>
</dbReference>
<dbReference type="SMART" id="SM00861">
    <property type="entry name" value="Transket_pyr"/>
    <property type="match status" value="1"/>
</dbReference>
<sequence>MLLSYREALNQAMREEMRRDPRIFLIGEEVGYYQGAFKVTKGFVEEFGPQRVVDTPITEAGFTGLAIGAAMAGLQPIVELMTMNFGIVALDQIVNNAAKIRYMSGGQLSVPIVIRGPGSAAHQLGAQHSQSLEAWFCHVPGLKVVAPATPQDAKGLLKSAIRDQNPVIFIEAQLLYGTKGEVTEGEYTIPLGQAEVKRAGADVTVVAYSKMLLVALEAADQLSREGLDVEVIDPRTLKPLDLNTIVASVKKTGRLVIVEEGWRFCGLGAQIADSIYSAAFDYLDGPIVRVTGEEVPMPYSRPLEDAAVPDAPRVIAAVKSVCGAA</sequence>
<dbReference type="NCBIfam" id="NF006667">
    <property type="entry name" value="PRK09212.1"/>
    <property type="match status" value="1"/>
</dbReference>
<organism evidence="5 6">
    <name type="scientific">Nitrospira defluvii</name>
    <dbReference type="NCBI Taxonomy" id="330214"/>
    <lineage>
        <taxon>Bacteria</taxon>
        <taxon>Pseudomonadati</taxon>
        <taxon>Nitrospirota</taxon>
        <taxon>Nitrospiria</taxon>
        <taxon>Nitrospirales</taxon>
        <taxon>Nitrospiraceae</taxon>
        <taxon>Nitrospira</taxon>
    </lineage>
</organism>